<dbReference type="AlphaFoldDB" id="A0A068QYW2"/>
<accession>A0A068QYW2</accession>
<protein>
    <submittedName>
        <fullName evidence="1">Uncharacterized protein</fullName>
    </submittedName>
</protein>
<dbReference type="STRING" id="351671.XDD1_3335"/>
<dbReference type="Proteomes" id="UP000032721">
    <property type="component" value="Chromosome"/>
</dbReference>
<proteinExistence type="predicted"/>
<dbReference type="HOGENOM" id="CLU_3159497_0_0_6"/>
<evidence type="ECO:0000313" key="2">
    <source>
        <dbReference type="Proteomes" id="UP000032721"/>
    </source>
</evidence>
<name>A0A068QYW2_9GAMM</name>
<dbReference type="EMBL" id="FO704550">
    <property type="protein sequence ID" value="CDG19025.1"/>
    <property type="molecule type" value="Genomic_DNA"/>
</dbReference>
<gene>
    <name evidence="1" type="ORF">XDD1_3335</name>
</gene>
<reference evidence="1 2" key="1">
    <citation type="submission" date="2013-07" db="EMBL/GenBank/DDBJ databases">
        <authorList>
            <person name="Genoscope - CEA"/>
        </authorList>
    </citation>
    <scope>NUCLEOTIDE SEQUENCE [LARGE SCALE GENOMIC DNA]</scope>
    <source>
        <strain evidence="2">FRM16 / DSM 17909</strain>
    </source>
</reference>
<evidence type="ECO:0000313" key="1">
    <source>
        <dbReference type="EMBL" id="CDG19025.1"/>
    </source>
</evidence>
<organism evidence="1 2">
    <name type="scientific">Xenorhabdus doucetiae</name>
    <dbReference type="NCBI Taxonomy" id="351671"/>
    <lineage>
        <taxon>Bacteria</taxon>
        <taxon>Pseudomonadati</taxon>
        <taxon>Pseudomonadota</taxon>
        <taxon>Gammaproteobacteria</taxon>
        <taxon>Enterobacterales</taxon>
        <taxon>Morganellaceae</taxon>
        <taxon>Xenorhabdus</taxon>
    </lineage>
</organism>
<dbReference type="KEGG" id="xdo:XDD1_3335"/>
<sequence length="48" mass="5405">MNPYMVVIYFDGLSSWIRIVSAISKKGGQLRIGHSAFSFGEKDAYYSN</sequence>